<proteinExistence type="predicted"/>
<feature type="transmembrane region" description="Helical" evidence="1">
    <location>
        <begin position="147"/>
        <end position="166"/>
    </location>
</feature>
<dbReference type="KEGG" id="slt:Slit_1224"/>
<evidence type="ECO:0000313" key="2">
    <source>
        <dbReference type="EMBL" id="ADE11461.1"/>
    </source>
</evidence>
<dbReference type="EMBL" id="CP001965">
    <property type="protein sequence ID" value="ADE11461.1"/>
    <property type="molecule type" value="Genomic_DNA"/>
</dbReference>
<feature type="transmembrane region" description="Helical" evidence="1">
    <location>
        <begin position="65"/>
        <end position="91"/>
    </location>
</feature>
<dbReference type="OrthoDB" id="8441457at2"/>
<dbReference type="AlphaFoldDB" id="D5CR75"/>
<name>D5CR75_SIDLE</name>
<feature type="transmembrane region" description="Helical" evidence="1">
    <location>
        <begin position="103"/>
        <end position="122"/>
    </location>
</feature>
<organism evidence="2 3">
    <name type="scientific">Sideroxydans lithotrophicus (strain ES-1)</name>
    <dbReference type="NCBI Taxonomy" id="580332"/>
    <lineage>
        <taxon>Bacteria</taxon>
        <taxon>Pseudomonadati</taxon>
        <taxon>Pseudomonadota</taxon>
        <taxon>Betaproteobacteria</taxon>
        <taxon>Nitrosomonadales</taxon>
        <taxon>Gallionellaceae</taxon>
        <taxon>Sideroxydans</taxon>
    </lineage>
</organism>
<gene>
    <name evidence="2" type="ordered locus">Slit_1224</name>
</gene>
<dbReference type="InterPro" id="IPR046737">
    <property type="entry name" value="DUF6629"/>
</dbReference>
<dbReference type="HOGENOM" id="CLU_098310_1_0_4"/>
<sequence>MCFSATVSYSAAAVLVPTGLYAVKQARQLQAPYWMWGLVPLFFGLQQACEGRVWQMLDAGDAHAAVPYAIGFHLFSHWLWLWWFGLGSYVVEPGKIRRRIMGGCTLFGAFAGTVVFAVMLSHPEWMTVAVREHSIAYKFSVPYRDSIHLPITPAALYALTTLVPLFGSSNKRIIIFGGLVALSSLLTSEIYAYAYISVWCLFAAGLSLYLVYMIKHLVVQADSTALANRQGDHPASQ</sequence>
<dbReference type="RefSeq" id="WP_013029359.1">
    <property type="nucleotide sequence ID" value="NC_013959.1"/>
</dbReference>
<keyword evidence="3" id="KW-1185">Reference proteome</keyword>
<reference evidence="2 3" key="1">
    <citation type="submission" date="2010-03" db="EMBL/GenBank/DDBJ databases">
        <title>Complete sequence of Sideroxydans lithotrophicus ES-1.</title>
        <authorList>
            <consortium name="US DOE Joint Genome Institute"/>
            <person name="Lucas S."/>
            <person name="Copeland A."/>
            <person name="Lapidus A."/>
            <person name="Cheng J.-F."/>
            <person name="Bruce D."/>
            <person name="Goodwin L."/>
            <person name="Pitluck S."/>
            <person name="Munk A.C."/>
            <person name="Detter J.C."/>
            <person name="Han C."/>
            <person name="Tapia R."/>
            <person name="Larimer F."/>
            <person name="Land M."/>
            <person name="Hauser L."/>
            <person name="Kyrpides N."/>
            <person name="Ivanova N."/>
            <person name="Emerson D."/>
            <person name="Woyke T."/>
        </authorList>
    </citation>
    <scope>NUCLEOTIDE SEQUENCE [LARGE SCALE GENOMIC DNA]</scope>
    <source>
        <strain evidence="2 3">ES-1</strain>
    </source>
</reference>
<keyword evidence="1" id="KW-0812">Transmembrane</keyword>
<accession>D5CR75</accession>
<keyword evidence="1" id="KW-1133">Transmembrane helix</keyword>
<keyword evidence="1" id="KW-0472">Membrane</keyword>
<feature type="transmembrane region" description="Helical" evidence="1">
    <location>
        <begin position="196"/>
        <end position="214"/>
    </location>
</feature>
<dbReference type="Pfam" id="PF20334">
    <property type="entry name" value="DUF6629"/>
    <property type="match status" value="1"/>
</dbReference>
<dbReference type="Proteomes" id="UP000001625">
    <property type="component" value="Chromosome"/>
</dbReference>
<protein>
    <submittedName>
        <fullName evidence="2">Uncharacterized protein</fullName>
    </submittedName>
</protein>
<evidence type="ECO:0000256" key="1">
    <source>
        <dbReference type="SAM" id="Phobius"/>
    </source>
</evidence>
<dbReference type="eggNOG" id="ENOG5032S87">
    <property type="taxonomic scope" value="Bacteria"/>
</dbReference>
<evidence type="ECO:0000313" key="3">
    <source>
        <dbReference type="Proteomes" id="UP000001625"/>
    </source>
</evidence>